<organism evidence="1 2">
    <name type="scientific">Aequorivita sublithincola (strain DSM 14238 / LMG 21431 / ACAM 643 / 9-3)</name>
    <dbReference type="NCBI Taxonomy" id="746697"/>
    <lineage>
        <taxon>Bacteria</taxon>
        <taxon>Pseudomonadati</taxon>
        <taxon>Bacteroidota</taxon>
        <taxon>Flavobacteriia</taxon>
        <taxon>Flavobacteriales</taxon>
        <taxon>Flavobacteriaceae</taxon>
        <taxon>Aequorivita</taxon>
    </lineage>
</organism>
<dbReference type="Pfam" id="PF14903">
    <property type="entry name" value="WG_beta_rep"/>
    <property type="match status" value="5"/>
</dbReference>
<reference evidence="1 2" key="1">
    <citation type="submission" date="2012-06" db="EMBL/GenBank/DDBJ databases">
        <title>The complete genome of Aequorivita sublithincola DSM 14238.</title>
        <authorList>
            <consortium name="US DOE Joint Genome Institute (JGI-PGF)"/>
            <person name="Lucas S."/>
            <person name="Copeland A."/>
            <person name="Lapidus A."/>
            <person name="Goodwin L."/>
            <person name="Pitluck S."/>
            <person name="Peters L."/>
            <person name="Munk A.C.C."/>
            <person name="Kyrpides N."/>
            <person name="Mavromatis K."/>
            <person name="Pagani I."/>
            <person name="Ivanova N."/>
            <person name="Ovchinnikova G."/>
            <person name="Zeytun A."/>
            <person name="Detter J.C."/>
            <person name="Han C."/>
            <person name="Land M."/>
            <person name="Hauser L."/>
            <person name="Markowitz V."/>
            <person name="Cheng J.-F."/>
            <person name="Hugenholtz P."/>
            <person name="Woyke T."/>
            <person name="Wu D."/>
            <person name="Tindall B."/>
            <person name="Faehnrich R."/>
            <person name="Brambilla E."/>
            <person name="Klenk H.-P."/>
            <person name="Eisen J.A."/>
        </authorList>
    </citation>
    <scope>NUCLEOTIDE SEQUENCE [LARGE SCALE GENOMIC DNA]</scope>
    <source>
        <strain evidence="2">DSM 14238 / LMG 21431 / ACAM 643 / 9-3</strain>
    </source>
</reference>
<evidence type="ECO:0008006" key="3">
    <source>
        <dbReference type="Google" id="ProtNLM"/>
    </source>
</evidence>
<dbReference type="PANTHER" id="PTHR37841:SF1">
    <property type="entry name" value="DUF3298 DOMAIN-CONTAINING PROTEIN"/>
    <property type="match status" value="1"/>
</dbReference>
<name>I3YYE3_AEQSU</name>
<dbReference type="eggNOG" id="COG0515">
    <property type="taxonomic scope" value="Bacteria"/>
</dbReference>
<dbReference type="Proteomes" id="UP000006049">
    <property type="component" value="Chromosome"/>
</dbReference>
<evidence type="ECO:0000313" key="2">
    <source>
        <dbReference type="Proteomes" id="UP000006049"/>
    </source>
</evidence>
<dbReference type="AlphaFoldDB" id="I3YYE3"/>
<accession>I3YYE3</accession>
<dbReference type="PATRIC" id="fig|746697.3.peg.2607"/>
<sequence length="897" mass="104620">MRYLIFLLFFPSIVISQSTKEYTKEIKGSGYANDGFYNYEAKIKYQLWNQGMGDIVLKIGIMDYKITRFREKDMVEINTYDSPVANQFPLVLKNHQGDVRFDLFIKWNGGNGTTVVRFTNLKEEAVRQGALDLYYFDKEQVKEMVEKFELKKNRDNIEDLDVEMNSIYIDNNYFGDLSSITNQYYKSKKNENSEDKLENKKTYNNHVDNERKIVEASLKGAEARYKREQEFARIDEARKARELKPSDMYWVDSPEKRTALAKEQNAAGIQNVQNSVQNLANTMEAAFKENGKRRAAKKQAERENQWKIEYEEGMANAHQVALDKVAADEKKELDESIKIGVAKELDKIMIILTEKYEKQKGNSCTDNKEIIPVSLTDDDFNSSFDEIKNMFKNKYGFINSEHKIKIPFIYDYADCFKNGLAYVRRNDLVGYINSSGQEVIPIKYLVASSLGKDGYWVRSKSEGNFHLGLDGKIIRKLKDVIYSGEEFYIDKKLIKFRKDEIDYYGVMDIKGNVILPSEYEEIEFVGEDYKDVKFISTTINNKTGLCNLQGQLIIPHEYDELVEIRSEYIRFKKGEELIDFDHNGKIKTIAYDWVEENTEKKIKKNYLLSFEKDNLFGLMRAKDSVEIVSPIYSQIDPIYTNSNKYYRVLLRKKIPNSEWLSRDYGLIDNNGKLVLPCEYGDINGGDHNSAIFRVLENGKLGILNNNFDVIIPSEYEQIRECLKKTSKNTYKPTGYIGRNGDNYTILNLSGEKLIDRSFLHVSGFYDYDMRYHIFNDTSGNYGILDEDFNFYLDNIKTELGSYFYGYYSFKSNNGKWGTKSILDHSIIIQPTYDEFWGMTDYIIEAVKDGKFGLLDRNGKTLLPFKYNKRFKAVEEYHSQNRFEKDFPNAPLPYDSRF</sequence>
<keyword evidence="2" id="KW-1185">Reference proteome</keyword>
<dbReference type="EMBL" id="CP003280">
    <property type="protein sequence ID" value="AFL82011.1"/>
    <property type="molecule type" value="Genomic_DNA"/>
</dbReference>
<proteinExistence type="predicted"/>
<dbReference type="KEGG" id="asl:Aeqsu_2555"/>
<dbReference type="HOGENOM" id="CLU_322547_0_0_10"/>
<evidence type="ECO:0000313" key="1">
    <source>
        <dbReference type="EMBL" id="AFL82011.1"/>
    </source>
</evidence>
<dbReference type="PANTHER" id="PTHR37841">
    <property type="entry name" value="GLR2918 PROTEIN"/>
    <property type="match status" value="1"/>
</dbReference>
<protein>
    <recommendedName>
        <fullName evidence="3">KWG repeat protein</fullName>
    </recommendedName>
</protein>
<gene>
    <name evidence="1" type="ordered locus">Aeqsu_2555</name>
</gene>
<dbReference type="InterPro" id="IPR032774">
    <property type="entry name" value="WG_beta_rep"/>
</dbReference>
<dbReference type="STRING" id="746697.Aeqsu_2555"/>